<comment type="caution">
    <text evidence="1">The sequence shown here is derived from an EMBL/GenBank/DDBJ whole genome shotgun (WGS) entry which is preliminary data.</text>
</comment>
<dbReference type="EMBL" id="JBBPBM010000030">
    <property type="protein sequence ID" value="KAK8535489.1"/>
    <property type="molecule type" value="Genomic_DNA"/>
</dbReference>
<evidence type="ECO:0000313" key="1">
    <source>
        <dbReference type="EMBL" id="KAK8535489.1"/>
    </source>
</evidence>
<accession>A0ABR2DCQ8</accession>
<organism evidence="1 2">
    <name type="scientific">Hibiscus sabdariffa</name>
    <name type="common">roselle</name>
    <dbReference type="NCBI Taxonomy" id="183260"/>
    <lineage>
        <taxon>Eukaryota</taxon>
        <taxon>Viridiplantae</taxon>
        <taxon>Streptophyta</taxon>
        <taxon>Embryophyta</taxon>
        <taxon>Tracheophyta</taxon>
        <taxon>Spermatophyta</taxon>
        <taxon>Magnoliopsida</taxon>
        <taxon>eudicotyledons</taxon>
        <taxon>Gunneridae</taxon>
        <taxon>Pentapetalae</taxon>
        <taxon>rosids</taxon>
        <taxon>malvids</taxon>
        <taxon>Malvales</taxon>
        <taxon>Malvaceae</taxon>
        <taxon>Malvoideae</taxon>
        <taxon>Hibiscus</taxon>
    </lineage>
</organism>
<keyword evidence="2" id="KW-1185">Reference proteome</keyword>
<reference evidence="1 2" key="1">
    <citation type="journal article" date="2024" name="G3 (Bethesda)">
        <title>Genome assembly of Hibiscus sabdariffa L. provides insights into metabolisms of medicinal natural products.</title>
        <authorList>
            <person name="Kim T."/>
        </authorList>
    </citation>
    <scope>NUCLEOTIDE SEQUENCE [LARGE SCALE GENOMIC DNA]</scope>
    <source>
        <strain evidence="1">TK-2024</strain>
        <tissue evidence="1">Old leaves</tissue>
    </source>
</reference>
<proteinExistence type="predicted"/>
<name>A0ABR2DCQ8_9ROSI</name>
<dbReference type="Proteomes" id="UP001472677">
    <property type="component" value="Unassembled WGS sequence"/>
</dbReference>
<sequence>MAENFFSSCSKVFRVWRKERGINASDVHVTTNTSTPCVFRSAPLHVNPKGDNCEQIPNDDIVQRVEPLPIAGTPLDPVSSKTVVGNSNIHANDDVSGQVCLDADDSINVEPPEALPTLRNDAFEPIDLPQSSTMHSGVNSHPMITRSKREYKRFLFAHLADKDNLDAVGGHKNRAVGPTRTMLKVHEVENSMLSDPKNDLSSKLSMLKRFEEALRFLGDN</sequence>
<evidence type="ECO:0000313" key="2">
    <source>
        <dbReference type="Proteomes" id="UP001472677"/>
    </source>
</evidence>
<gene>
    <name evidence="1" type="ORF">V6N12_057006</name>
</gene>
<protein>
    <submittedName>
        <fullName evidence="1">Uncharacterized protein</fullName>
    </submittedName>
</protein>